<gene>
    <name evidence="1" type="ORF">AADG42_11000</name>
</gene>
<sequence length="62" mass="7284">MTIGELARSVQWYVMSIMGDNAYAKYCAHHRAHHPDEPLPTEKEFWKAKHRDAELNPRSRCC</sequence>
<evidence type="ECO:0000313" key="1">
    <source>
        <dbReference type="EMBL" id="XAN07810.1"/>
    </source>
</evidence>
<accession>A0ABZ3FSX5</accession>
<reference evidence="1 2" key="1">
    <citation type="submission" date="2024-04" db="EMBL/GenBank/DDBJ databases">
        <title>Isolation of an actinomycete strain from pig manure.</title>
        <authorList>
            <person name="Gong T."/>
            <person name="Yu Z."/>
            <person name="An M."/>
            <person name="Wei C."/>
            <person name="Yang W."/>
            <person name="Liu L."/>
        </authorList>
    </citation>
    <scope>NUCLEOTIDE SEQUENCE [LARGE SCALE GENOMIC DNA]</scope>
    <source>
        <strain evidence="1 2">ZF39</strain>
    </source>
</reference>
<dbReference type="Proteomes" id="UP001442841">
    <property type="component" value="Chromosome"/>
</dbReference>
<dbReference type="Pfam" id="PF04328">
    <property type="entry name" value="Sel_put"/>
    <property type="match status" value="1"/>
</dbReference>
<keyword evidence="2" id="KW-1185">Reference proteome</keyword>
<proteinExistence type="predicted"/>
<dbReference type="RefSeq" id="WP_425309268.1">
    <property type="nucleotide sequence ID" value="NZ_CP154795.1"/>
</dbReference>
<dbReference type="InterPro" id="IPR007423">
    <property type="entry name" value="Sel_put"/>
</dbReference>
<name>A0ABZ3FSX5_9ACTN</name>
<organism evidence="1 2">
    <name type="scientific">Ammonicoccus fulvus</name>
    <dbReference type="NCBI Taxonomy" id="3138240"/>
    <lineage>
        <taxon>Bacteria</taxon>
        <taxon>Bacillati</taxon>
        <taxon>Actinomycetota</taxon>
        <taxon>Actinomycetes</taxon>
        <taxon>Propionibacteriales</taxon>
        <taxon>Propionibacteriaceae</taxon>
        <taxon>Ammonicoccus</taxon>
    </lineage>
</organism>
<evidence type="ECO:0000313" key="2">
    <source>
        <dbReference type="Proteomes" id="UP001442841"/>
    </source>
</evidence>
<dbReference type="EMBL" id="CP154795">
    <property type="protein sequence ID" value="XAN07810.1"/>
    <property type="molecule type" value="Genomic_DNA"/>
</dbReference>
<protein>
    <submittedName>
        <fullName evidence="1">YbdD/YjiX family protein</fullName>
    </submittedName>
</protein>